<dbReference type="SMART" id="SM01231">
    <property type="entry name" value="H-kinase_dim"/>
    <property type="match status" value="1"/>
</dbReference>
<protein>
    <recommendedName>
        <fullName evidence="3">Stage 0 sporulation protein A homolog</fullName>
        <ecNumber evidence="2">2.7.13.3</ecNumber>
    </recommendedName>
</protein>
<reference evidence="17 18" key="1">
    <citation type="submission" date="2020-01" db="EMBL/GenBank/DDBJ databases">
        <title>Whole-genome sequence of Heliobacterium undosum DSM 13378.</title>
        <authorList>
            <person name="Kyndt J.A."/>
            <person name="Meyer T.E."/>
        </authorList>
    </citation>
    <scope>NUCLEOTIDE SEQUENCE [LARGE SCALE GENOMIC DNA]</scope>
    <source>
        <strain evidence="17 18">DSM 13378</strain>
    </source>
</reference>
<dbReference type="Pfam" id="PF02518">
    <property type="entry name" value="HATPase_c"/>
    <property type="match status" value="1"/>
</dbReference>
<keyword evidence="5 11" id="KW-0597">Phosphoprotein</keyword>
<dbReference type="InterPro" id="IPR001789">
    <property type="entry name" value="Sig_transdc_resp-reg_receiver"/>
</dbReference>
<keyword evidence="18" id="KW-1185">Reference proteome</keyword>
<dbReference type="Gene3D" id="2.30.30.40">
    <property type="entry name" value="SH3 Domains"/>
    <property type="match status" value="1"/>
</dbReference>
<feature type="modified residue" description="Phosphohistidine" evidence="10">
    <location>
        <position position="46"/>
    </location>
</feature>
<feature type="domain" description="CheW-like" evidence="15">
    <location>
        <begin position="600"/>
        <end position="739"/>
    </location>
</feature>
<evidence type="ECO:0000256" key="11">
    <source>
        <dbReference type="PROSITE-ProRule" id="PRU00169"/>
    </source>
</evidence>
<evidence type="ECO:0000256" key="10">
    <source>
        <dbReference type="PROSITE-ProRule" id="PRU00110"/>
    </source>
</evidence>
<feature type="compositionally biased region" description="Polar residues" evidence="12">
    <location>
        <begin position="301"/>
        <end position="315"/>
    </location>
</feature>
<name>A0A845L5L8_9FIRM</name>
<dbReference type="Proteomes" id="UP000463470">
    <property type="component" value="Unassembled WGS sequence"/>
</dbReference>
<evidence type="ECO:0000313" key="18">
    <source>
        <dbReference type="Proteomes" id="UP000463470"/>
    </source>
</evidence>
<dbReference type="PROSITE" id="PS50110">
    <property type="entry name" value="RESPONSE_REGULATORY"/>
    <property type="match status" value="1"/>
</dbReference>
<keyword evidence="8" id="KW-0902">Two-component regulatory system</keyword>
<dbReference type="Gene3D" id="1.20.120.160">
    <property type="entry name" value="HPT domain"/>
    <property type="match status" value="1"/>
</dbReference>
<feature type="modified residue" description="4-aspartylphosphate" evidence="11">
    <location>
        <position position="960"/>
    </location>
</feature>
<dbReference type="SMART" id="SM00073">
    <property type="entry name" value="HPT"/>
    <property type="match status" value="1"/>
</dbReference>
<dbReference type="FunFam" id="3.30.565.10:FF:000016">
    <property type="entry name" value="Chemotaxis protein CheA, putative"/>
    <property type="match status" value="1"/>
</dbReference>
<dbReference type="InterPro" id="IPR004358">
    <property type="entry name" value="Sig_transdc_His_kin-like_C"/>
</dbReference>
<dbReference type="CDD" id="cd17546">
    <property type="entry name" value="REC_hyHK_CKI1_RcsC-like"/>
    <property type="match status" value="1"/>
</dbReference>
<dbReference type="PROSITE" id="PS50894">
    <property type="entry name" value="HPT"/>
    <property type="match status" value="1"/>
</dbReference>
<dbReference type="CDD" id="cd00088">
    <property type="entry name" value="HPT"/>
    <property type="match status" value="1"/>
</dbReference>
<dbReference type="RefSeq" id="WP_161258333.1">
    <property type="nucleotide sequence ID" value="NZ_WXEY01000008.1"/>
</dbReference>
<dbReference type="AlphaFoldDB" id="A0A845L5L8"/>
<dbReference type="InterPro" id="IPR005467">
    <property type="entry name" value="His_kinase_dom"/>
</dbReference>
<keyword evidence="6" id="KW-0808">Transferase</keyword>
<dbReference type="SMART" id="SM00260">
    <property type="entry name" value="CheW"/>
    <property type="match status" value="2"/>
</dbReference>
<dbReference type="Gene3D" id="3.40.50.2300">
    <property type="match status" value="1"/>
</dbReference>
<evidence type="ECO:0000256" key="2">
    <source>
        <dbReference type="ARBA" id="ARBA00012438"/>
    </source>
</evidence>
<dbReference type="InterPro" id="IPR008207">
    <property type="entry name" value="Sig_transdc_His_kin_Hpt_dom"/>
</dbReference>
<dbReference type="InterPro" id="IPR036097">
    <property type="entry name" value="HisK_dim/P_sf"/>
</dbReference>
<comment type="catalytic activity">
    <reaction evidence="1">
        <text>ATP + protein L-histidine = ADP + protein N-phospho-L-histidine.</text>
        <dbReference type="EC" id="2.7.13.3"/>
    </reaction>
</comment>
<sequence length="1033" mass="113635">MQNLEFIREFVEEAASHLETVENGLLLLGEGRQERDTIHSIFRAVHSIKGTAGFFALRNIVELTHVMENLLGEARNGKLDVDGDMVDALLAANDCLKAMVGDVENSESADIAPHVRALELFLKGKDRPPAEPAPSIIVTDAKQNEVALEEKEKTVITDALKHGHRLYKIRLNLVENVSASVSPVVFFRKISSIGQIIDSYTDISDVGGLDDFLDAGLNFVFLFTTVLEKKLIALALDIPEEHIEELDVNTKLEELAQILRGGMGETETAPVRSSTMTSPPAAGQSPAQSPASAQLTSQASIEASVQGTNQQSGVHNGTAGEALPAGRETGLSAEEGIDAAKKAAAIADDTVRVHVSLLNDLLNLASEMVLGRNQLLRCLESHRKQIPGLGGILQNIDNITTELQEKIMQTRMQPVAKIFNKFPRIIRELSKKLGKDIDLHMEGTEVELDKSIIEALADPLTHLIRNAADHGIEMPEKREALGKPKTGTIHLKAYHEGGRVNIDIADDGGGIRSEKIKAKALEKGLIKPHQAEGLAERETLNLLFLPGFSTADQITDVSGRGVGMDVVKTNIERLGGSIDIFTQPERGTTFRLTLPLTLAIIPSLIVEVAGQKFALPQTNLQEMVRIKPGDANRRIERFHDAQVLRLRGRLLPVIHLGQVLGLRREAIDTSAVVRVLVLKIGAKRYGLAVDRIHDGEEILVKPLPRHLGECACYSGVTILGDGKTAMILDPDGIAAKANLRFLEEQGQRDAREQAAADMAEVQNLLLFQCSGPETFSIDLSLIARIEPIQAHHIERVGDKEFIQFRGDSLRVIQPEQYLPVNSGGARPEKLYVLIPKLVRYPMGILIHRIHDIVQTRVRFNQENIKAKGIMGTTILQNRIVLVVNIFELFESAAPEHYAVAERRQGSGQQRTILLVEDTPFFSRMEKSYLEWAGYRVLSAGNGKEALTILAAQPVDAVVSDIQMPVMDGFELARRIRADKNLAHLPVIAVTSMTDEGSRRQGREAGFDDYETKLDKDRMLDALEKVLARRREAQ</sequence>
<dbReference type="InterPro" id="IPR036890">
    <property type="entry name" value="HATPase_C_sf"/>
</dbReference>
<dbReference type="SUPFAM" id="SSF50341">
    <property type="entry name" value="CheW-like"/>
    <property type="match status" value="2"/>
</dbReference>
<dbReference type="Pfam" id="PF01627">
    <property type="entry name" value="Hpt"/>
    <property type="match status" value="1"/>
</dbReference>
<dbReference type="Gene3D" id="1.10.287.560">
    <property type="entry name" value="Histidine kinase CheA-like, homodimeric domain"/>
    <property type="match status" value="1"/>
</dbReference>
<evidence type="ECO:0000256" key="3">
    <source>
        <dbReference type="ARBA" id="ARBA00018672"/>
    </source>
</evidence>
<dbReference type="SMART" id="SM00387">
    <property type="entry name" value="HATPase_c"/>
    <property type="match status" value="1"/>
</dbReference>
<dbReference type="EC" id="2.7.13.3" evidence="2"/>
<evidence type="ECO:0000259" key="15">
    <source>
        <dbReference type="PROSITE" id="PS50851"/>
    </source>
</evidence>
<evidence type="ECO:0000259" key="14">
    <source>
        <dbReference type="PROSITE" id="PS50110"/>
    </source>
</evidence>
<feature type="domain" description="HPt" evidence="16">
    <location>
        <begin position="1"/>
        <end position="103"/>
    </location>
</feature>
<dbReference type="CDD" id="cd00731">
    <property type="entry name" value="CheA_reg"/>
    <property type="match status" value="1"/>
</dbReference>
<evidence type="ECO:0000256" key="4">
    <source>
        <dbReference type="ARBA" id="ARBA00022500"/>
    </source>
</evidence>
<dbReference type="InterPro" id="IPR004105">
    <property type="entry name" value="CheA-like_dim"/>
</dbReference>
<dbReference type="SUPFAM" id="SSF52172">
    <property type="entry name" value="CheY-like"/>
    <property type="match status" value="1"/>
</dbReference>
<evidence type="ECO:0000256" key="6">
    <source>
        <dbReference type="ARBA" id="ARBA00022679"/>
    </source>
</evidence>
<feature type="compositionally biased region" description="Low complexity" evidence="12">
    <location>
        <begin position="278"/>
        <end position="300"/>
    </location>
</feature>
<evidence type="ECO:0000256" key="12">
    <source>
        <dbReference type="SAM" id="MobiDB-lite"/>
    </source>
</evidence>
<keyword evidence="7" id="KW-0418">Kinase</keyword>
<dbReference type="Pfam" id="PF02895">
    <property type="entry name" value="H-kinase_dim"/>
    <property type="match status" value="1"/>
</dbReference>
<comment type="caution">
    <text evidence="17">The sequence shown here is derived from an EMBL/GenBank/DDBJ whole genome shotgun (WGS) entry which is preliminary data.</text>
</comment>
<gene>
    <name evidence="17" type="ORF">GTO91_09615</name>
</gene>
<dbReference type="InterPro" id="IPR037006">
    <property type="entry name" value="CheA-like_homodim_sf"/>
</dbReference>
<dbReference type="PANTHER" id="PTHR43395:SF1">
    <property type="entry name" value="CHEMOTAXIS PROTEIN CHEA"/>
    <property type="match status" value="1"/>
</dbReference>
<dbReference type="GO" id="GO:0005737">
    <property type="term" value="C:cytoplasm"/>
    <property type="evidence" value="ECO:0007669"/>
    <property type="project" value="InterPro"/>
</dbReference>
<evidence type="ECO:0000256" key="8">
    <source>
        <dbReference type="ARBA" id="ARBA00023012"/>
    </source>
</evidence>
<evidence type="ECO:0000256" key="5">
    <source>
        <dbReference type="ARBA" id="ARBA00022553"/>
    </source>
</evidence>
<evidence type="ECO:0000259" key="16">
    <source>
        <dbReference type="PROSITE" id="PS50894"/>
    </source>
</evidence>
<dbReference type="InterPro" id="IPR002545">
    <property type="entry name" value="CheW-lke_dom"/>
</dbReference>
<dbReference type="PANTHER" id="PTHR43395">
    <property type="entry name" value="SENSOR HISTIDINE KINASE CHEA"/>
    <property type="match status" value="1"/>
</dbReference>
<organism evidence="17 18">
    <name type="scientific">Heliomicrobium undosum</name>
    <dbReference type="NCBI Taxonomy" id="121734"/>
    <lineage>
        <taxon>Bacteria</taxon>
        <taxon>Bacillati</taxon>
        <taxon>Bacillota</taxon>
        <taxon>Clostridia</taxon>
        <taxon>Eubacteriales</taxon>
        <taxon>Heliobacteriaceae</taxon>
        <taxon>Heliomicrobium</taxon>
    </lineage>
</organism>
<dbReference type="PRINTS" id="PR00344">
    <property type="entry name" value="BCTRLSENSOR"/>
</dbReference>
<dbReference type="Pfam" id="PF00072">
    <property type="entry name" value="Response_reg"/>
    <property type="match status" value="1"/>
</dbReference>
<accession>A0A845L5L8</accession>
<dbReference type="InterPro" id="IPR036061">
    <property type="entry name" value="CheW-like_dom_sf"/>
</dbReference>
<dbReference type="SUPFAM" id="SSF47226">
    <property type="entry name" value="Histidine-containing phosphotransfer domain, HPT domain"/>
    <property type="match status" value="1"/>
</dbReference>
<dbReference type="GO" id="GO:0006935">
    <property type="term" value="P:chemotaxis"/>
    <property type="evidence" value="ECO:0007669"/>
    <property type="project" value="UniProtKB-KW"/>
</dbReference>
<dbReference type="CDD" id="cd16916">
    <property type="entry name" value="HATPase_CheA-like"/>
    <property type="match status" value="1"/>
</dbReference>
<proteinExistence type="predicted"/>
<evidence type="ECO:0000259" key="13">
    <source>
        <dbReference type="PROSITE" id="PS50109"/>
    </source>
</evidence>
<dbReference type="OrthoDB" id="9803176at2"/>
<evidence type="ECO:0000313" key="17">
    <source>
        <dbReference type="EMBL" id="MZP29960.1"/>
    </source>
</evidence>
<evidence type="ECO:0000256" key="1">
    <source>
        <dbReference type="ARBA" id="ARBA00000085"/>
    </source>
</evidence>
<dbReference type="InterPro" id="IPR036641">
    <property type="entry name" value="HPT_dom_sf"/>
</dbReference>
<feature type="region of interest" description="Disordered" evidence="12">
    <location>
        <begin position="263"/>
        <end position="324"/>
    </location>
</feature>
<dbReference type="EMBL" id="WXEY01000008">
    <property type="protein sequence ID" value="MZP29960.1"/>
    <property type="molecule type" value="Genomic_DNA"/>
</dbReference>
<comment type="function">
    <text evidence="9">May play the central regulatory role in sporulation. It may be an element of the effector pathway responsible for the activation of sporulation genes in response to nutritional stress. Spo0A may act in concert with spo0H (a sigma factor) to control the expression of some genes that are critical to the sporulation process.</text>
</comment>
<dbReference type="Pfam" id="PF01584">
    <property type="entry name" value="CheW"/>
    <property type="match status" value="2"/>
</dbReference>
<evidence type="ECO:0000256" key="9">
    <source>
        <dbReference type="ARBA" id="ARBA00024867"/>
    </source>
</evidence>
<keyword evidence="4" id="KW-0145">Chemotaxis</keyword>
<dbReference type="PROSITE" id="PS50109">
    <property type="entry name" value="HIS_KIN"/>
    <property type="match status" value="1"/>
</dbReference>
<feature type="domain" description="Histidine kinase" evidence="13">
    <location>
        <begin position="394"/>
        <end position="598"/>
    </location>
</feature>
<dbReference type="InterPro" id="IPR051315">
    <property type="entry name" value="Bact_Chemotaxis_CheA"/>
</dbReference>
<dbReference type="SMART" id="SM00448">
    <property type="entry name" value="REC"/>
    <property type="match status" value="1"/>
</dbReference>
<evidence type="ECO:0000256" key="7">
    <source>
        <dbReference type="ARBA" id="ARBA00022777"/>
    </source>
</evidence>
<dbReference type="SUPFAM" id="SSF55874">
    <property type="entry name" value="ATPase domain of HSP90 chaperone/DNA topoisomerase II/histidine kinase"/>
    <property type="match status" value="1"/>
</dbReference>
<dbReference type="InterPro" id="IPR003594">
    <property type="entry name" value="HATPase_dom"/>
</dbReference>
<dbReference type="SUPFAM" id="SSF47384">
    <property type="entry name" value="Homodimeric domain of signal transducing histidine kinase"/>
    <property type="match status" value="1"/>
</dbReference>
<dbReference type="GO" id="GO:0000155">
    <property type="term" value="F:phosphorelay sensor kinase activity"/>
    <property type="evidence" value="ECO:0007669"/>
    <property type="project" value="InterPro"/>
</dbReference>
<feature type="domain" description="CheW-like" evidence="15">
    <location>
        <begin position="761"/>
        <end position="894"/>
    </location>
</feature>
<feature type="domain" description="Response regulatory" evidence="14">
    <location>
        <begin position="911"/>
        <end position="1027"/>
    </location>
</feature>
<dbReference type="InterPro" id="IPR011006">
    <property type="entry name" value="CheY-like_superfamily"/>
</dbReference>
<dbReference type="Gene3D" id="3.30.565.10">
    <property type="entry name" value="Histidine kinase-like ATPase, C-terminal domain"/>
    <property type="match status" value="1"/>
</dbReference>
<dbReference type="PROSITE" id="PS50851">
    <property type="entry name" value="CHEW"/>
    <property type="match status" value="2"/>
</dbReference>